<keyword evidence="6" id="KW-0732">Signal</keyword>
<dbReference type="PROSITE" id="PS00523">
    <property type="entry name" value="SULFATASE_1"/>
    <property type="match status" value="1"/>
</dbReference>
<evidence type="ECO:0000313" key="9">
    <source>
        <dbReference type="Proteomes" id="UP000346198"/>
    </source>
</evidence>
<feature type="region of interest" description="Disordered" evidence="5">
    <location>
        <begin position="470"/>
        <end position="505"/>
    </location>
</feature>
<evidence type="ECO:0000313" key="8">
    <source>
        <dbReference type="EMBL" id="VGO18023.1"/>
    </source>
</evidence>
<dbReference type="EMBL" id="CAAHFH010000001">
    <property type="protein sequence ID" value="VGO18023.1"/>
    <property type="molecule type" value="Genomic_DNA"/>
</dbReference>
<feature type="chain" id="PRO_5029017346" evidence="6">
    <location>
        <begin position="20"/>
        <end position="505"/>
    </location>
</feature>
<dbReference type="InterPro" id="IPR050738">
    <property type="entry name" value="Sulfatase"/>
</dbReference>
<proteinExistence type="inferred from homology"/>
<feature type="signal peptide" evidence="6">
    <location>
        <begin position="1"/>
        <end position="19"/>
    </location>
</feature>
<evidence type="ECO:0000256" key="6">
    <source>
        <dbReference type="SAM" id="SignalP"/>
    </source>
</evidence>
<dbReference type="SUPFAM" id="SSF53649">
    <property type="entry name" value="Alkaline phosphatase-like"/>
    <property type="match status" value="1"/>
</dbReference>
<sequence length="505" mass="54886">MKKQVIVGLLTLCCVSVFAEARSGQKPNIVIILADDMGYGEVQALNPDRCIVPTPNLDRLVHEGMTFTDGHSGASVCTPSRYALMTGRYSWRTLRTEGVGRGPTIYGNCMIAPGRQTIGGFMKEQGYRTSYIGKWHLGFSSGGPKAAPFDAKAAFGTDTHRPTLPGVGTRHKNTPFFHGFDYFYGYNTSGDLNTHVENDTIVKNCASSLVLKTLAEQAVKQVDSLSATDQPFLLYVAFNSPHLPVVPSAEWVGKSKLGIYGDFVMETDWAVGEVIRALKKNSILDDTMVLFSADNGFAPAGGNVNRDARADGKTFEELGHYPGGINRGHKAQLYEGGHRVPFILRWPQGGVKAGTTSDQIVCLTDLMATFADLLDADYPDNVGEDSLSMLPAIRGEKGLRDQVVHHSMKGNFAIRQGDWKLLFPGSGPKSDIIPPLELYNMKEDQSEATDLLGAKPEVVSGLIELIDGITKSGRSTPGEPQPLEREIDYRTTPKVSIVGEGRATR</sequence>
<dbReference type="Pfam" id="PF00884">
    <property type="entry name" value="Sulfatase"/>
    <property type="match status" value="1"/>
</dbReference>
<evidence type="ECO:0000256" key="3">
    <source>
        <dbReference type="ARBA" id="ARBA00022801"/>
    </source>
</evidence>
<feature type="compositionally biased region" description="Basic and acidic residues" evidence="5">
    <location>
        <begin position="482"/>
        <end position="491"/>
    </location>
</feature>
<dbReference type="AlphaFoldDB" id="A0A6C2UDV3"/>
<evidence type="ECO:0000256" key="1">
    <source>
        <dbReference type="ARBA" id="ARBA00008779"/>
    </source>
</evidence>
<dbReference type="GO" id="GO:0004065">
    <property type="term" value="F:arylsulfatase activity"/>
    <property type="evidence" value="ECO:0007669"/>
    <property type="project" value="TreeGrafter"/>
</dbReference>
<keyword evidence="4" id="KW-0106">Calcium</keyword>
<dbReference type="RefSeq" id="WP_136059562.1">
    <property type="nucleotide sequence ID" value="NZ_CAAHFH010000001.1"/>
</dbReference>
<dbReference type="InterPro" id="IPR024607">
    <property type="entry name" value="Sulfatase_CS"/>
</dbReference>
<dbReference type="PROSITE" id="PS00149">
    <property type="entry name" value="SULFATASE_2"/>
    <property type="match status" value="1"/>
</dbReference>
<name>A0A6C2UDV3_9BACT</name>
<comment type="similarity">
    <text evidence="1">Belongs to the sulfatase family.</text>
</comment>
<accession>A0A6C2UDV3</accession>
<evidence type="ECO:0000256" key="2">
    <source>
        <dbReference type="ARBA" id="ARBA00022723"/>
    </source>
</evidence>
<evidence type="ECO:0000256" key="5">
    <source>
        <dbReference type="SAM" id="MobiDB-lite"/>
    </source>
</evidence>
<dbReference type="PANTHER" id="PTHR42693:SF53">
    <property type="entry name" value="ENDO-4-O-SULFATASE"/>
    <property type="match status" value="1"/>
</dbReference>
<protein>
    <submittedName>
        <fullName evidence="8">Arylsulfatase</fullName>
    </submittedName>
</protein>
<organism evidence="8 9">
    <name type="scientific">Pontiella sulfatireligans</name>
    <dbReference type="NCBI Taxonomy" id="2750658"/>
    <lineage>
        <taxon>Bacteria</taxon>
        <taxon>Pseudomonadati</taxon>
        <taxon>Kiritimatiellota</taxon>
        <taxon>Kiritimatiellia</taxon>
        <taxon>Kiritimatiellales</taxon>
        <taxon>Pontiellaceae</taxon>
        <taxon>Pontiella</taxon>
    </lineage>
</organism>
<feature type="domain" description="Sulfatase N-terminal" evidence="7">
    <location>
        <begin position="27"/>
        <end position="375"/>
    </location>
</feature>
<dbReference type="PANTHER" id="PTHR42693">
    <property type="entry name" value="ARYLSULFATASE FAMILY MEMBER"/>
    <property type="match status" value="1"/>
</dbReference>
<reference evidence="8 9" key="1">
    <citation type="submission" date="2019-04" db="EMBL/GenBank/DDBJ databases">
        <authorList>
            <person name="Van Vliet M D."/>
        </authorList>
    </citation>
    <scope>NUCLEOTIDE SEQUENCE [LARGE SCALE GENOMIC DNA]</scope>
    <source>
        <strain evidence="8 9">F21</strain>
    </source>
</reference>
<keyword evidence="9" id="KW-1185">Reference proteome</keyword>
<dbReference type="Gene3D" id="3.40.720.10">
    <property type="entry name" value="Alkaline Phosphatase, subunit A"/>
    <property type="match status" value="1"/>
</dbReference>
<gene>
    <name evidence="8" type="primary">atsA_4</name>
    <name evidence="8" type="ORF">SCARR_00073</name>
</gene>
<dbReference type="InterPro" id="IPR000917">
    <property type="entry name" value="Sulfatase_N"/>
</dbReference>
<evidence type="ECO:0000259" key="7">
    <source>
        <dbReference type="Pfam" id="PF00884"/>
    </source>
</evidence>
<dbReference type="InterPro" id="IPR017850">
    <property type="entry name" value="Alkaline_phosphatase_core_sf"/>
</dbReference>
<dbReference type="CDD" id="cd16143">
    <property type="entry name" value="ARS_like"/>
    <property type="match status" value="1"/>
</dbReference>
<keyword evidence="3" id="KW-0378">Hydrolase</keyword>
<dbReference type="Proteomes" id="UP000346198">
    <property type="component" value="Unassembled WGS sequence"/>
</dbReference>
<dbReference type="Gene3D" id="3.30.1120.10">
    <property type="match status" value="1"/>
</dbReference>
<keyword evidence="2" id="KW-0479">Metal-binding</keyword>
<dbReference type="GO" id="GO:0046872">
    <property type="term" value="F:metal ion binding"/>
    <property type="evidence" value="ECO:0007669"/>
    <property type="project" value="UniProtKB-KW"/>
</dbReference>
<evidence type="ECO:0000256" key="4">
    <source>
        <dbReference type="ARBA" id="ARBA00022837"/>
    </source>
</evidence>